<keyword evidence="3" id="KW-1185">Reference proteome</keyword>
<name>A0A3Q0JG89_DIACI</name>
<evidence type="ECO:0000256" key="1">
    <source>
        <dbReference type="SAM" id="MobiDB-lite"/>
    </source>
</evidence>
<dbReference type="KEGG" id="dci:113471046"/>
<feature type="transmembrane region" description="Helical" evidence="2">
    <location>
        <begin position="72"/>
        <end position="91"/>
    </location>
</feature>
<keyword evidence="2" id="KW-0812">Transmembrane</keyword>
<evidence type="ECO:0000313" key="4">
    <source>
        <dbReference type="RefSeq" id="XP_026685720.1"/>
    </source>
</evidence>
<gene>
    <name evidence="4" type="primary">LOC113471046</name>
</gene>
<keyword evidence="2" id="KW-1133">Transmembrane helix</keyword>
<organism evidence="3 4">
    <name type="scientific">Diaphorina citri</name>
    <name type="common">Asian citrus psyllid</name>
    <dbReference type="NCBI Taxonomy" id="121845"/>
    <lineage>
        <taxon>Eukaryota</taxon>
        <taxon>Metazoa</taxon>
        <taxon>Ecdysozoa</taxon>
        <taxon>Arthropoda</taxon>
        <taxon>Hexapoda</taxon>
        <taxon>Insecta</taxon>
        <taxon>Pterygota</taxon>
        <taxon>Neoptera</taxon>
        <taxon>Paraneoptera</taxon>
        <taxon>Hemiptera</taxon>
        <taxon>Sternorrhyncha</taxon>
        <taxon>Psylloidea</taxon>
        <taxon>Psyllidae</taxon>
        <taxon>Diaphorininae</taxon>
        <taxon>Diaphorina</taxon>
    </lineage>
</organism>
<dbReference type="RefSeq" id="XP_026685720.1">
    <property type="nucleotide sequence ID" value="XM_026829919.1"/>
</dbReference>
<evidence type="ECO:0000256" key="2">
    <source>
        <dbReference type="SAM" id="Phobius"/>
    </source>
</evidence>
<proteinExistence type="predicted"/>
<dbReference type="AlphaFoldDB" id="A0A3Q0JG89"/>
<dbReference type="GeneID" id="113471046"/>
<feature type="transmembrane region" description="Helical" evidence="2">
    <location>
        <begin position="12"/>
        <end position="31"/>
    </location>
</feature>
<sequence length="192" mass="21902">MVLANSLQMAGATLFVFSLHIGVNIINRVSMELFFCQSDSNKNALNCSFLVLVVLFILLSSKPCHFARYCRVLLYAELLLQLLYLCWFLKLHDLLMCDLIPALDKFWIGDLTVYKFLLLVTTLYMLWFYMFTLIEFKINWNPTQDDDCGKPSPYVSSTASPRYPEPEPSKSCYSEPPSPSPCSTKSSGDCQT</sequence>
<keyword evidence="2" id="KW-0472">Membrane</keyword>
<feature type="transmembrane region" description="Helical" evidence="2">
    <location>
        <begin position="111"/>
        <end position="131"/>
    </location>
</feature>
<dbReference type="Proteomes" id="UP000079169">
    <property type="component" value="Unplaced"/>
</dbReference>
<accession>A0A3Q0JG89</accession>
<dbReference type="PaxDb" id="121845-A0A3Q0JG89"/>
<feature type="compositionally biased region" description="Low complexity" evidence="1">
    <location>
        <begin position="169"/>
        <end position="192"/>
    </location>
</feature>
<feature type="transmembrane region" description="Helical" evidence="2">
    <location>
        <begin position="43"/>
        <end position="60"/>
    </location>
</feature>
<evidence type="ECO:0000313" key="3">
    <source>
        <dbReference type="Proteomes" id="UP000079169"/>
    </source>
</evidence>
<reference evidence="4" key="1">
    <citation type="submission" date="2025-08" db="UniProtKB">
        <authorList>
            <consortium name="RefSeq"/>
        </authorList>
    </citation>
    <scope>IDENTIFICATION</scope>
</reference>
<protein>
    <submittedName>
        <fullName evidence="4">Uncharacterized protein LOC113471046</fullName>
    </submittedName>
</protein>
<feature type="region of interest" description="Disordered" evidence="1">
    <location>
        <begin position="149"/>
        <end position="192"/>
    </location>
</feature>